<sequence length="104" mass="11989">MINETLIVNIYEQGFIPNYYWWTNHGKELPQFHLMVVKGSYYGSDDYGSCSILIGGHIENMEENPNPKPKKFFAMLVTAQVSLWEGCDNHLELSILFNSSKLEI</sequence>
<proteinExistence type="predicted"/>
<comment type="caution">
    <text evidence="1">The sequence shown here is derived from an EMBL/GenBank/DDBJ whole genome shotgun (WGS) entry which is preliminary data.</text>
</comment>
<dbReference type="AlphaFoldDB" id="A0A371G6B9"/>
<accession>A0A371G6B9</accession>
<evidence type="ECO:0000313" key="2">
    <source>
        <dbReference type="Proteomes" id="UP000257109"/>
    </source>
</evidence>
<reference evidence="1" key="1">
    <citation type="submission" date="2018-05" db="EMBL/GenBank/DDBJ databases">
        <title>Draft genome of Mucuna pruriens seed.</title>
        <authorList>
            <person name="Nnadi N.E."/>
            <person name="Vos R."/>
            <person name="Hasami M.H."/>
            <person name="Devisetty U.K."/>
            <person name="Aguiy J.C."/>
        </authorList>
    </citation>
    <scope>NUCLEOTIDE SEQUENCE [LARGE SCALE GENOMIC DNA]</scope>
    <source>
        <strain evidence="1">JCA_2017</strain>
    </source>
</reference>
<name>A0A371G6B9_MUCPR</name>
<dbReference type="STRING" id="157652.A0A371G6B9"/>
<protein>
    <submittedName>
        <fullName evidence="1">Uncharacterized protein</fullName>
    </submittedName>
</protein>
<keyword evidence="2" id="KW-1185">Reference proteome</keyword>
<gene>
    <name evidence="1" type="ORF">CR513_32592</name>
</gene>
<organism evidence="1 2">
    <name type="scientific">Mucuna pruriens</name>
    <name type="common">Velvet bean</name>
    <name type="synonym">Dolichos pruriens</name>
    <dbReference type="NCBI Taxonomy" id="157652"/>
    <lineage>
        <taxon>Eukaryota</taxon>
        <taxon>Viridiplantae</taxon>
        <taxon>Streptophyta</taxon>
        <taxon>Embryophyta</taxon>
        <taxon>Tracheophyta</taxon>
        <taxon>Spermatophyta</taxon>
        <taxon>Magnoliopsida</taxon>
        <taxon>eudicotyledons</taxon>
        <taxon>Gunneridae</taxon>
        <taxon>Pentapetalae</taxon>
        <taxon>rosids</taxon>
        <taxon>fabids</taxon>
        <taxon>Fabales</taxon>
        <taxon>Fabaceae</taxon>
        <taxon>Papilionoideae</taxon>
        <taxon>50 kb inversion clade</taxon>
        <taxon>NPAAA clade</taxon>
        <taxon>indigoferoid/millettioid clade</taxon>
        <taxon>Phaseoleae</taxon>
        <taxon>Mucuna</taxon>
    </lineage>
</organism>
<evidence type="ECO:0000313" key="1">
    <source>
        <dbReference type="EMBL" id="RDX86109.1"/>
    </source>
</evidence>
<dbReference type="OrthoDB" id="1411153at2759"/>
<feature type="non-terminal residue" evidence="1">
    <location>
        <position position="1"/>
    </location>
</feature>
<dbReference type="EMBL" id="QJKJ01006605">
    <property type="protein sequence ID" value="RDX86109.1"/>
    <property type="molecule type" value="Genomic_DNA"/>
</dbReference>
<dbReference type="Proteomes" id="UP000257109">
    <property type="component" value="Unassembled WGS sequence"/>
</dbReference>